<dbReference type="PANTHER" id="PTHR43090:SF2">
    <property type="entry name" value="1-(5-PHOSPHORIBOSYL)-5-[(5-PHOSPHORIBOSYLAMINO)METHYLIDENEAMINO] IMIDAZOLE-4-CARBOXAMIDE ISOMERASE"/>
    <property type="match status" value="1"/>
</dbReference>
<dbReference type="NCBIfam" id="TIGR00007">
    <property type="entry name" value="1-(5-phosphoribosyl)-5-[(5-phosphoribosylamino)methylideneamino]imidazole-4-carboxamide isomerase"/>
    <property type="match status" value="1"/>
</dbReference>
<comment type="subcellular location">
    <subcellularLocation>
        <location evidence="2">Cytoplasm</location>
    </subcellularLocation>
</comment>
<evidence type="ECO:0000256" key="4">
    <source>
        <dbReference type="ARBA" id="ARBA00009667"/>
    </source>
</evidence>
<dbReference type="EC" id="5.3.1.16" evidence="5"/>
<evidence type="ECO:0000313" key="10">
    <source>
        <dbReference type="EMBL" id="SVB03533.1"/>
    </source>
</evidence>
<dbReference type="InterPro" id="IPR011060">
    <property type="entry name" value="RibuloseP-bd_barrel"/>
</dbReference>
<evidence type="ECO:0000256" key="3">
    <source>
        <dbReference type="ARBA" id="ARBA00005133"/>
    </source>
</evidence>
<name>A0A382AR64_9ZZZZ</name>
<evidence type="ECO:0000256" key="6">
    <source>
        <dbReference type="ARBA" id="ARBA00022490"/>
    </source>
</evidence>
<keyword evidence="9" id="KW-0413">Isomerase</keyword>
<protein>
    <recommendedName>
        <fullName evidence="5">1-(5-phosphoribosyl)-5-[(5-phosphoribosylamino)methylideneamino]imidazole-4-carboxamideisomerase</fullName>
        <ecNumber evidence="5">5.3.1.16</ecNumber>
    </recommendedName>
</protein>
<dbReference type="Pfam" id="PF00977">
    <property type="entry name" value="His_biosynth"/>
    <property type="match status" value="1"/>
</dbReference>
<evidence type="ECO:0000256" key="1">
    <source>
        <dbReference type="ARBA" id="ARBA00000901"/>
    </source>
</evidence>
<accession>A0A382AR64</accession>
<dbReference type="GO" id="GO:0003949">
    <property type="term" value="F:1-(5-phosphoribosyl)-5-[(5-phosphoribosylamino)methylideneamino]imidazole-4-carboxamide isomerase activity"/>
    <property type="evidence" value="ECO:0007669"/>
    <property type="project" value="UniProtKB-EC"/>
</dbReference>
<proteinExistence type="inferred from homology"/>
<dbReference type="AlphaFoldDB" id="A0A382AR64"/>
<dbReference type="InterPro" id="IPR023016">
    <property type="entry name" value="HisA/PriA"/>
</dbReference>
<dbReference type="Gene3D" id="3.20.20.70">
    <property type="entry name" value="Aldolase class I"/>
    <property type="match status" value="1"/>
</dbReference>
<dbReference type="InterPro" id="IPR044524">
    <property type="entry name" value="Isoase_HisA-like"/>
</dbReference>
<evidence type="ECO:0000256" key="2">
    <source>
        <dbReference type="ARBA" id="ARBA00004496"/>
    </source>
</evidence>
<feature type="non-terminal residue" evidence="10">
    <location>
        <position position="1"/>
    </location>
</feature>
<dbReference type="InterPro" id="IPR006063">
    <property type="entry name" value="HisA_bact_arch"/>
</dbReference>
<comment type="similarity">
    <text evidence="4">Belongs to the HisA/HisF family.</text>
</comment>
<dbReference type="UniPathway" id="UPA00031">
    <property type="reaction ID" value="UER00009"/>
</dbReference>
<comment type="pathway">
    <text evidence="3">Amino-acid biosynthesis; L-histidine biosynthesis; L-histidine from 5-phospho-alpha-D-ribose 1-diphosphate: step 4/9.</text>
</comment>
<keyword evidence="7" id="KW-0028">Amino-acid biosynthesis</keyword>
<evidence type="ECO:0000256" key="5">
    <source>
        <dbReference type="ARBA" id="ARBA00012550"/>
    </source>
</evidence>
<dbReference type="GO" id="GO:0005737">
    <property type="term" value="C:cytoplasm"/>
    <property type="evidence" value="ECO:0007669"/>
    <property type="project" value="UniProtKB-SubCell"/>
</dbReference>
<dbReference type="GO" id="GO:0000162">
    <property type="term" value="P:L-tryptophan biosynthetic process"/>
    <property type="evidence" value="ECO:0007669"/>
    <property type="project" value="TreeGrafter"/>
</dbReference>
<gene>
    <name evidence="10" type="ORF">METZ01_LOCUS156387</name>
</gene>
<dbReference type="FunFam" id="3.20.20.70:FF:000009">
    <property type="entry name" value="1-(5-phosphoribosyl)-5-[(5-phosphoribosylamino)methylideneamino] imidazole-4-carboxamide isomerase"/>
    <property type="match status" value="1"/>
</dbReference>
<evidence type="ECO:0000256" key="8">
    <source>
        <dbReference type="ARBA" id="ARBA00023102"/>
    </source>
</evidence>
<keyword evidence="8" id="KW-0368">Histidine biosynthesis</keyword>
<dbReference type="PANTHER" id="PTHR43090">
    <property type="entry name" value="1-(5-PHOSPHORIBOSYL)-5-[(5-PHOSPHORIBOSYLAMINO)METHYLIDENEAMINO] IMIDAZOLE-4-CARBOXAMIDE ISOMERASE"/>
    <property type="match status" value="1"/>
</dbReference>
<reference evidence="10" key="1">
    <citation type="submission" date="2018-05" db="EMBL/GenBank/DDBJ databases">
        <authorList>
            <person name="Lanie J.A."/>
            <person name="Ng W.-L."/>
            <person name="Kazmierczak K.M."/>
            <person name="Andrzejewski T.M."/>
            <person name="Davidsen T.M."/>
            <person name="Wayne K.J."/>
            <person name="Tettelin H."/>
            <person name="Glass J.I."/>
            <person name="Rusch D."/>
            <person name="Podicherti R."/>
            <person name="Tsui H.-C.T."/>
            <person name="Winkler M.E."/>
        </authorList>
    </citation>
    <scope>NUCLEOTIDE SEQUENCE</scope>
</reference>
<dbReference type="CDD" id="cd04732">
    <property type="entry name" value="HisA"/>
    <property type="match status" value="1"/>
</dbReference>
<dbReference type="HAMAP" id="MF_01014">
    <property type="entry name" value="HisA"/>
    <property type="match status" value="1"/>
</dbReference>
<dbReference type="SUPFAM" id="SSF51366">
    <property type="entry name" value="Ribulose-phoshate binding barrel"/>
    <property type="match status" value="1"/>
</dbReference>
<dbReference type="InterPro" id="IPR006062">
    <property type="entry name" value="His_biosynth"/>
</dbReference>
<organism evidence="10">
    <name type="scientific">marine metagenome</name>
    <dbReference type="NCBI Taxonomy" id="408172"/>
    <lineage>
        <taxon>unclassified sequences</taxon>
        <taxon>metagenomes</taxon>
        <taxon>ecological metagenomes</taxon>
    </lineage>
</organism>
<comment type="catalytic activity">
    <reaction evidence="1">
        <text>1-(5-phospho-beta-D-ribosyl)-5-[(5-phospho-beta-D-ribosylamino)methylideneamino]imidazole-4-carboxamide = 5-[(5-phospho-1-deoxy-D-ribulos-1-ylimino)methylamino]-1-(5-phospho-beta-D-ribosyl)imidazole-4-carboxamide</text>
        <dbReference type="Rhea" id="RHEA:15469"/>
        <dbReference type="ChEBI" id="CHEBI:58435"/>
        <dbReference type="ChEBI" id="CHEBI:58525"/>
        <dbReference type="EC" id="5.3.1.16"/>
    </reaction>
</comment>
<keyword evidence="6" id="KW-0963">Cytoplasm</keyword>
<evidence type="ECO:0000256" key="7">
    <source>
        <dbReference type="ARBA" id="ARBA00022605"/>
    </source>
</evidence>
<dbReference type="InterPro" id="IPR013785">
    <property type="entry name" value="Aldolase_TIM"/>
</dbReference>
<dbReference type="GO" id="GO:0000105">
    <property type="term" value="P:L-histidine biosynthetic process"/>
    <property type="evidence" value="ECO:0007669"/>
    <property type="project" value="UniProtKB-UniPathway"/>
</dbReference>
<sequence>VEIIPAIDIKDGKCVRLLQGDYEQVTVFSDDPVEMALRWESEGSAYLHIVDLDGAKSGSTSNYDVVESICRATKTRIQVGGGIRSLEVAKNYSDIGVDRLILGTVAVDSPEELTAIMESVGRESVIVSVDARSGVVALDGWTRTSQIEAADLVSNMFSLGVVRCMYTDIDRDGTLSTPNFDAISNLVNMSKVNVIAAGGISSLDSILCLARLGVEAAIVGRAIYTGHVDLKEALNAINKIR</sequence>
<dbReference type="EMBL" id="UINC01026309">
    <property type="protein sequence ID" value="SVB03533.1"/>
    <property type="molecule type" value="Genomic_DNA"/>
</dbReference>
<evidence type="ECO:0000256" key="9">
    <source>
        <dbReference type="ARBA" id="ARBA00023235"/>
    </source>
</evidence>